<sequence>MADLEKIVEEVSKLTALELSDLVKKIEEKFGVSAAAPTFAVGAPTSLETSVGEEKSTFNVELKSPGGQKIAVIKVLREALGMGLADAKAMVDAAPKTVKEDLDKAAADELKTKLEAAGATVELK</sequence>
<dbReference type="InterPro" id="IPR013823">
    <property type="entry name" value="Ribosomal_bL12_C"/>
</dbReference>
<dbReference type="InterPro" id="IPR014719">
    <property type="entry name" value="Ribosomal_bL12_C/ClpS-like"/>
</dbReference>
<evidence type="ECO:0000259" key="6">
    <source>
        <dbReference type="Pfam" id="PF16320"/>
    </source>
</evidence>
<evidence type="ECO:0000256" key="1">
    <source>
        <dbReference type="ARBA" id="ARBA00007197"/>
    </source>
</evidence>
<proteinExistence type="inferred from homology"/>
<comment type="similarity">
    <text evidence="1 4">Belongs to the bacterial ribosomal protein bL12 family.</text>
</comment>
<evidence type="ECO:0000256" key="2">
    <source>
        <dbReference type="ARBA" id="ARBA00022980"/>
    </source>
</evidence>
<reference evidence="7 8" key="1">
    <citation type="journal article" date="2015" name="Nature">
        <title>rRNA introns, odd ribosomes, and small enigmatic genomes across a large radiation of phyla.</title>
        <authorList>
            <person name="Brown C.T."/>
            <person name="Hug L.A."/>
            <person name="Thomas B.C."/>
            <person name="Sharon I."/>
            <person name="Castelle C.J."/>
            <person name="Singh A."/>
            <person name="Wilkins M.J."/>
            <person name="Williams K.H."/>
            <person name="Banfield J.F."/>
        </authorList>
    </citation>
    <scope>NUCLEOTIDE SEQUENCE [LARGE SCALE GENOMIC DNA]</scope>
</reference>
<comment type="subunit">
    <text evidence="4">Homodimer. Part of the ribosomal stalk of the 50S ribosomal subunit. Forms a multimeric L10(L12)X complex, where L10 forms an elongated spine to which 2 to 4 L12 dimers bind in a sequential fashion. Binds GTP-bound translation factors.</text>
</comment>
<dbReference type="Gene3D" id="3.30.1390.10">
    <property type="match status" value="1"/>
</dbReference>
<organism evidence="7 8">
    <name type="scientific">Candidatus Giovannonibacteria bacterium GW2011_GWB1_44_23</name>
    <dbReference type="NCBI Taxonomy" id="1618652"/>
    <lineage>
        <taxon>Bacteria</taxon>
        <taxon>Candidatus Giovannoniibacteriota</taxon>
    </lineage>
</organism>
<dbReference type="HAMAP" id="MF_00368">
    <property type="entry name" value="Ribosomal_bL12"/>
    <property type="match status" value="1"/>
</dbReference>
<dbReference type="SUPFAM" id="SSF48300">
    <property type="entry name" value="Ribosomal protein L7/12, oligomerisation (N-terminal) domain"/>
    <property type="match status" value="1"/>
</dbReference>
<dbReference type="GO" id="GO:0003729">
    <property type="term" value="F:mRNA binding"/>
    <property type="evidence" value="ECO:0007669"/>
    <property type="project" value="TreeGrafter"/>
</dbReference>
<dbReference type="Gene3D" id="1.20.5.710">
    <property type="entry name" value="Single helix bin"/>
    <property type="match status" value="1"/>
</dbReference>
<dbReference type="GO" id="GO:0003735">
    <property type="term" value="F:structural constituent of ribosome"/>
    <property type="evidence" value="ECO:0007669"/>
    <property type="project" value="InterPro"/>
</dbReference>
<dbReference type="GO" id="GO:0006412">
    <property type="term" value="P:translation"/>
    <property type="evidence" value="ECO:0007669"/>
    <property type="project" value="UniProtKB-UniRule"/>
</dbReference>
<dbReference type="AlphaFoldDB" id="A0A0G1IAD6"/>
<accession>A0A0G1IAD6</accession>
<name>A0A0G1IAD6_9BACT</name>
<dbReference type="SUPFAM" id="SSF54736">
    <property type="entry name" value="ClpS-like"/>
    <property type="match status" value="1"/>
</dbReference>
<dbReference type="InterPro" id="IPR008932">
    <property type="entry name" value="Ribosomal_bL12_oligo"/>
</dbReference>
<dbReference type="InterPro" id="IPR036235">
    <property type="entry name" value="Ribosomal_bL12_oligo_N_sf"/>
</dbReference>
<feature type="domain" description="Large ribosomal subunit protein bL12 oligomerization" evidence="6">
    <location>
        <begin position="4"/>
        <end position="44"/>
    </location>
</feature>
<evidence type="ECO:0000259" key="5">
    <source>
        <dbReference type="Pfam" id="PF00542"/>
    </source>
</evidence>
<evidence type="ECO:0000313" key="7">
    <source>
        <dbReference type="EMBL" id="KKT56180.1"/>
    </source>
</evidence>
<dbReference type="EMBL" id="LCIN01000017">
    <property type="protein sequence ID" value="KKT56180.1"/>
    <property type="molecule type" value="Genomic_DNA"/>
</dbReference>
<evidence type="ECO:0000256" key="3">
    <source>
        <dbReference type="ARBA" id="ARBA00023274"/>
    </source>
</evidence>
<protein>
    <recommendedName>
        <fullName evidence="4">Large ribosomal subunit protein bL12</fullName>
    </recommendedName>
</protein>
<feature type="domain" description="Large ribosomal subunit protein bL12 C-terminal" evidence="5">
    <location>
        <begin position="58"/>
        <end position="124"/>
    </location>
</feature>
<dbReference type="Pfam" id="PF16320">
    <property type="entry name" value="Ribosomal_L12_N"/>
    <property type="match status" value="1"/>
</dbReference>
<dbReference type="FunFam" id="3.30.1390.10:FF:000001">
    <property type="entry name" value="50S ribosomal protein L7/L12"/>
    <property type="match status" value="1"/>
</dbReference>
<dbReference type="NCBIfam" id="TIGR00855">
    <property type="entry name" value="L12"/>
    <property type="match status" value="1"/>
</dbReference>
<evidence type="ECO:0000313" key="8">
    <source>
        <dbReference type="Proteomes" id="UP000033977"/>
    </source>
</evidence>
<dbReference type="GO" id="GO:0022625">
    <property type="term" value="C:cytosolic large ribosomal subunit"/>
    <property type="evidence" value="ECO:0007669"/>
    <property type="project" value="TreeGrafter"/>
</dbReference>
<gene>
    <name evidence="4" type="primary">rplL</name>
    <name evidence="7" type="ORF">UW49_C0017G0004</name>
</gene>
<dbReference type="Pfam" id="PF00542">
    <property type="entry name" value="Ribosomal_L12"/>
    <property type="match status" value="1"/>
</dbReference>
<keyword evidence="2 4" id="KW-0689">Ribosomal protein</keyword>
<dbReference type="Proteomes" id="UP000033977">
    <property type="component" value="Unassembled WGS sequence"/>
</dbReference>
<dbReference type="PATRIC" id="fig|1618652.3.peg.933"/>
<dbReference type="PANTHER" id="PTHR45987:SF4">
    <property type="entry name" value="LARGE RIBOSOMAL SUBUNIT PROTEIN BL12M"/>
    <property type="match status" value="1"/>
</dbReference>
<comment type="function">
    <text evidence="4">Forms part of the ribosomal stalk which helps the ribosome interact with GTP-bound translation factors. Is thus essential for accurate translation.</text>
</comment>
<dbReference type="InterPro" id="IPR000206">
    <property type="entry name" value="Ribosomal_bL12"/>
</dbReference>
<comment type="caution">
    <text evidence="7">The sequence shown here is derived from an EMBL/GenBank/DDBJ whole genome shotgun (WGS) entry which is preliminary data.</text>
</comment>
<dbReference type="PANTHER" id="PTHR45987">
    <property type="entry name" value="39S RIBOSOMAL PROTEIN L12"/>
    <property type="match status" value="1"/>
</dbReference>
<keyword evidence="3 4" id="KW-0687">Ribonucleoprotein</keyword>
<evidence type="ECO:0000256" key="4">
    <source>
        <dbReference type="HAMAP-Rule" id="MF_00368"/>
    </source>
</evidence>